<evidence type="ECO:0000256" key="1">
    <source>
        <dbReference type="ARBA" id="ARBA00001974"/>
    </source>
</evidence>
<organism evidence="8">
    <name type="scientific">hydrothermal vent metagenome</name>
    <dbReference type="NCBI Taxonomy" id="652676"/>
    <lineage>
        <taxon>unclassified sequences</taxon>
        <taxon>metagenomes</taxon>
        <taxon>ecological metagenomes</taxon>
    </lineage>
</organism>
<keyword evidence="7 8" id="KW-0503">Monooxygenase</keyword>
<evidence type="ECO:0000256" key="2">
    <source>
        <dbReference type="ARBA" id="ARBA00010139"/>
    </source>
</evidence>
<gene>
    <name evidence="8" type="ORF">MGWOODY_Clf2868</name>
</gene>
<dbReference type="GO" id="GO:0018667">
    <property type="term" value="F:cyclohexanone monooxygenase activity"/>
    <property type="evidence" value="ECO:0007669"/>
    <property type="project" value="UniProtKB-EC"/>
</dbReference>
<comment type="similarity">
    <text evidence="2">Belongs to the FAD-binding monooxygenase family.</text>
</comment>
<evidence type="ECO:0000256" key="5">
    <source>
        <dbReference type="ARBA" id="ARBA00022857"/>
    </source>
</evidence>
<dbReference type="PRINTS" id="PR00411">
    <property type="entry name" value="PNDRDTASEI"/>
</dbReference>
<evidence type="ECO:0000256" key="6">
    <source>
        <dbReference type="ARBA" id="ARBA00023002"/>
    </source>
</evidence>
<dbReference type="Gene3D" id="3.50.50.60">
    <property type="entry name" value="FAD/NAD(P)-binding domain"/>
    <property type="match status" value="2"/>
</dbReference>
<dbReference type="InterPro" id="IPR036188">
    <property type="entry name" value="FAD/NAD-bd_sf"/>
</dbReference>
<dbReference type="PANTHER" id="PTHR43098:SF3">
    <property type="entry name" value="L-ORNITHINE N(5)-MONOOXYGENASE-RELATED"/>
    <property type="match status" value="1"/>
</dbReference>
<evidence type="ECO:0000256" key="4">
    <source>
        <dbReference type="ARBA" id="ARBA00022827"/>
    </source>
</evidence>
<evidence type="ECO:0000256" key="3">
    <source>
        <dbReference type="ARBA" id="ARBA00022630"/>
    </source>
</evidence>
<keyword evidence="6 8" id="KW-0560">Oxidoreductase</keyword>
<keyword evidence="3" id="KW-0285">Flavoprotein</keyword>
<dbReference type="InterPro" id="IPR020946">
    <property type="entry name" value="Flavin_mOase-like"/>
</dbReference>
<protein>
    <submittedName>
        <fullName evidence="8">Cyclohexanone monooxygenase</fullName>
        <ecNumber evidence="8">1.14.13.22</ecNumber>
    </submittedName>
</protein>
<dbReference type="SUPFAM" id="SSF51905">
    <property type="entry name" value="FAD/NAD(P)-binding domain"/>
    <property type="match status" value="2"/>
</dbReference>
<evidence type="ECO:0000313" key="8">
    <source>
        <dbReference type="EMBL" id="CUV01792.1"/>
    </source>
</evidence>
<comment type="cofactor">
    <cofactor evidence="1">
        <name>FAD</name>
        <dbReference type="ChEBI" id="CHEBI:57692"/>
    </cofactor>
</comment>
<accession>A0A160V7G6</accession>
<evidence type="ECO:0000256" key="7">
    <source>
        <dbReference type="ARBA" id="ARBA00023033"/>
    </source>
</evidence>
<dbReference type="EC" id="1.14.13.22" evidence="8"/>
<keyword evidence="5" id="KW-0521">NADP</keyword>
<sequence>MVNTQQREQSAGAGSPEEIERFDAIVIGAGVTGLYALYRLRQLGLTAKSFEEGSGVGGTWFWNRYPGCRFDSESYTYGYSFSDELLQEWDWKEHYSGQPENERYLNYVADKFDLRRDIRLNSRVMTAVFDEDANQWEVVMEDGHRARGQFLLTSVGILSAGYVPEFDGKETFQGVSCHTGRWPNDGVDLAGKRVGVIGTGASGVQLITEIAKEVSHLTVFQRTANFCAPLRNSPIDEDTQRDIKANYKEIFKKCMETPGSFMHEFDMRSAMSVSPEERLEKYESLWMESGFKKWLSNFYDVMLPGEANEDYAEFFRNKIRERVNDPLVAEMLVPKGHMFGSKRLPCESGYYEVYNQDNVLLVDVREAPIERITPTGIKTKDAEYDLDVIVFATGFDAVTGSLSRLDIRGEGGQTLKDKFANGPRTFMGVQSAGFPNLFTINQASVGNFVRAAEPLVDWITEAMGFVRDNNFQRISATPEAEEAWTQHVAEAGAKILRSQADSWYVGANIPGKARGLLTAPDTAPVMRAKRNEVAAKGYEGFLLQ</sequence>
<dbReference type="GO" id="GO:0050660">
    <property type="term" value="F:flavin adenine dinucleotide binding"/>
    <property type="evidence" value="ECO:0007669"/>
    <property type="project" value="InterPro"/>
</dbReference>
<dbReference type="AlphaFoldDB" id="A0A160V7G6"/>
<dbReference type="EMBL" id="FAXA01000141">
    <property type="protein sequence ID" value="CUV01792.1"/>
    <property type="molecule type" value="Genomic_DNA"/>
</dbReference>
<reference evidence="8" key="1">
    <citation type="submission" date="2015-10" db="EMBL/GenBank/DDBJ databases">
        <authorList>
            <person name="Gilbert D.G."/>
        </authorList>
    </citation>
    <scope>NUCLEOTIDE SEQUENCE</scope>
</reference>
<dbReference type="InterPro" id="IPR050775">
    <property type="entry name" value="FAD-binding_Monooxygenases"/>
</dbReference>
<dbReference type="Pfam" id="PF00743">
    <property type="entry name" value="FMO-like"/>
    <property type="match status" value="1"/>
</dbReference>
<proteinExistence type="inferred from homology"/>
<dbReference type="GO" id="GO:0004499">
    <property type="term" value="F:N,N-dimethylaniline monooxygenase activity"/>
    <property type="evidence" value="ECO:0007669"/>
    <property type="project" value="InterPro"/>
</dbReference>
<name>A0A160V7G6_9ZZZZ</name>
<keyword evidence="4" id="KW-0274">FAD</keyword>
<dbReference type="GO" id="GO:0050661">
    <property type="term" value="F:NADP binding"/>
    <property type="evidence" value="ECO:0007669"/>
    <property type="project" value="InterPro"/>
</dbReference>
<dbReference type="PANTHER" id="PTHR43098">
    <property type="entry name" value="L-ORNITHINE N(5)-MONOOXYGENASE-RELATED"/>
    <property type="match status" value="1"/>
</dbReference>